<dbReference type="PANTHER" id="PTHR47566">
    <property type="match status" value="1"/>
</dbReference>
<keyword evidence="1" id="KW-0433">Leucine-rich repeat</keyword>
<comment type="caution">
    <text evidence="5">The sequence shown here is derived from an EMBL/GenBank/DDBJ whole genome shotgun (WGS) entry which is preliminary data.</text>
</comment>
<dbReference type="InterPro" id="IPR026444">
    <property type="entry name" value="Secre_tail"/>
</dbReference>
<dbReference type="SMART" id="SM00365">
    <property type="entry name" value="LRR_SD22"/>
    <property type="match status" value="6"/>
</dbReference>
<dbReference type="NCBIfam" id="TIGR04183">
    <property type="entry name" value="Por_Secre_tail"/>
    <property type="match status" value="1"/>
</dbReference>
<dbReference type="AlphaFoldDB" id="A0A9D5WZS3"/>
<name>A0A9D5WZS3_9BACT</name>
<dbReference type="GO" id="GO:0035591">
    <property type="term" value="F:signaling adaptor activity"/>
    <property type="evidence" value="ECO:0007669"/>
    <property type="project" value="TreeGrafter"/>
</dbReference>
<keyword evidence="2" id="KW-0677">Repeat</keyword>
<dbReference type="InterPro" id="IPR044060">
    <property type="entry name" value="Bacterial_rp_domain"/>
</dbReference>
<evidence type="ECO:0000256" key="2">
    <source>
        <dbReference type="ARBA" id="ARBA00022737"/>
    </source>
</evidence>
<dbReference type="Pfam" id="PF18998">
    <property type="entry name" value="Flg_new_2"/>
    <property type="match status" value="1"/>
</dbReference>
<dbReference type="SUPFAM" id="SSF52058">
    <property type="entry name" value="L domain-like"/>
    <property type="match status" value="2"/>
</dbReference>
<feature type="signal peptide" evidence="3">
    <location>
        <begin position="1"/>
        <end position="18"/>
    </location>
</feature>
<feature type="domain" description="Bacterial repeat" evidence="4">
    <location>
        <begin position="875"/>
        <end position="926"/>
    </location>
</feature>
<evidence type="ECO:0000256" key="3">
    <source>
        <dbReference type="SAM" id="SignalP"/>
    </source>
</evidence>
<evidence type="ECO:0000256" key="1">
    <source>
        <dbReference type="ARBA" id="ARBA00022614"/>
    </source>
</evidence>
<dbReference type="PROSITE" id="PS51450">
    <property type="entry name" value="LRR"/>
    <property type="match status" value="2"/>
</dbReference>
<dbReference type="PANTHER" id="PTHR47566:SF1">
    <property type="entry name" value="PROTEIN NUD1"/>
    <property type="match status" value="1"/>
</dbReference>
<dbReference type="Pfam" id="PF13855">
    <property type="entry name" value="LRR_8"/>
    <property type="match status" value="1"/>
</dbReference>
<feature type="chain" id="PRO_5038954240" evidence="3">
    <location>
        <begin position="19"/>
        <end position="1006"/>
    </location>
</feature>
<evidence type="ECO:0000259" key="4">
    <source>
        <dbReference type="Pfam" id="PF18998"/>
    </source>
</evidence>
<evidence type="ECO:0000313" key="6">
    <source>
        <dbReference type="Proteomes" id="UP000787419"/>
    </source>
</evidence>
<dbReference type="EMBL" id="JABZTM010000140">
    <property type="protein sequence ID" value="MBF1447759.1"/>
    <property type="molecule type" value="Genomic_DNA"/>
</dbReference>
<reference evidence="5" key="1">
    <citation type="submission" date="2020-04" db="EMBL/GenBank/DDBJ databases">
        <title>Deep metagenomics examines the oral microbiome during advanced dental caries in children, revealing novel taxa and co-occurrences with host molecules.</title>
        <authorList>
            <person name="Baker J.L."/>
            <person name="Morton J.T."/>
            <person name="Dinis M."/>
            <person name="Alvarez R."/>
            <person name="Tran N.C."/>
            <person name="Knight R."/>
            <person name="Edlund A."/>
        </authorList>
    </citation>
    <scope>NUCLEOTIDE SEQUENCE</scope>
    <source>
        <strain evidence="5">JCVI_32_bin.50</strain>
    </source>
</reference>
<evidence type="ECO:0000313" key="5">
    <source>
        <dbReference type="EMBL" id="MBF1447759.1"/>
    </source>
</evidence>
<dbReference type="InterPro" id="IPR001611">
    <property type="entry name" value="Leu-rich_rpt"/>
</dbReference>
<dbReference type="InterPro" id="IPR032675">
    <property type="entry name" value="LRR_dom_sf"/>
</dbReference>
<protein>
    <submittedName>
        <fullName evidence="5">Leucine-rich repeat domain-containing protein</fullName>
    </submittedName>
</protein>
<dbReference type="Proteomes" id="UP000787419">
    <property type="component" value="Unassembled WGS sequence"/>
</dbReference>
<proteinExistence type="predicted"/>
<sequence length="1006" mass="111288">MKRLLFLLSMLVCAVLDAAAEQSIVTITTSKAYGDTFVFNPVPMAEGIISVDWGDGNKVDYKLSPDMMPYKLRREGVLKGNTVKIYGALSELSVTGQGVTAIKLEGQSGLKSLDLNNNQLTYTTLDLGDAKNLQRLSLSKNKINMLNLREFSKLEFFDIYENPQLSTVAFADVNPNMKMITMYNCDIVHFYDTYLFPNLTSIDLHGNSLMDISLPAEKYPSLKSLNVSKNMISTIDVSGLTKLENLAVAYNKLTKLNVAANTELQSLSIGHNDISTIGLSKNLKLLSLNVSKTKLTELDVSKMETLKSLYCDSIRINRLEVSGLKWLQTLSAKACDLEFLDFTANYFALRYLYLQGNKNFTPQSLNFMYQTIQDPNRTGYMYVKDSNGETADAEKYLMFNNPESHWRIDVKGDGTCSMAEVVITQKPATGGTYKVMKRDMVYSPDKSAFERHYNEVGSDGKVVPGSILCVRYTAEEGKQYKGIMVNGKLVQDTLFVVTADAEVKAVFEEQQDERCITLTVPAGQPSTYGIGADNDNTPVKIDWGDGALKEYTAKTSWTFIDGTTEGTQVKIYGDVTYLNCESYPDYATDNKISAIDLTKNNKMKYIDMYFNQLKAIDVTNQADLLYLDVSMNEEIKSIDVTKCPLLLQLKAYGLGTLNSIDVKNNPELQLINMKNTALKDIDLSNNGKLIELNLTNCKLTEINVSNMPELKQLHLSNNAIKSIDLKNNTKLLDFSVMKNKLTSLDLSKNVLLEKLDAAENTLEGLDLSANTAIWYIDVRGNKWNACQLNDFYYALPKYVDPGEEASGSTTPTKLWIAFGANANDVEHSETLLAKAKLWVMNYTENGDGTGCNEAYITILPCENGEVAVKDPSDKVVKSGTKVQKNTELTVYATPDSGYEVVSMKANGQDITDKKFIIKQATEVAVMFSLASSINGTERVVATAEGGNHKINIYTNSPVKATVVGANGKILFTDTLSADTSLGIPAGIYIVTLQNGTDTVTRKLLVR</sequence>
<keyword evidence="3" id="KW-0732">Signal</keyword>
<gene>
    <name evidence="5" type="ORF">HXN55_10325</name>
</gene>
<dbReference type="Gene3D" id="3.80.10.10">
    <property type="entry name" value="Ribonuclease Inhibitor"/>
    <property type="match status" value="3"/>
</dbReference>
<dbReference type="InterPro" id="IPR052574">
    <property type="entry name" value="CDIRP"/>
</dbReference>
<organism evidence="5 6">
    <name type="scientific">Prevotella nigrescens</name>
    <dbReference type="NCBI Taxonomy" id="28133"/>
    <lineage>
        <taxon>Bacteria</taxon>
        <taxon>Pseudomonadati</taxon>
        <taxon>Bacteroidota</taxon>
        <taxon>Bacteroidia</taxon>
        <taxon>Bacteroidales</taxon>
        <taxon>Prevotellaceae</taxon>
        <taxon>Prevotella</taxon>
    </lineage>
</organism>
<accession>A0A9D5WZS3</accession>
<dbReference type="RefSeq" id="WP_278491104.1">
    <property type="nucleotide sequence ID" value="NZ_JABZTM010000140.1"/>
</dbReference>